<dbReference type="Pfam" id="PF00501">
    <property type="entry name" value="AMP-binding"/>
    <property type="match status" value="1"/>
</dbReference>
<feature type="domain" description="AMP-dependent synthetase/ligase" evidence="1">
    <location>
        <begin position="7"/>
        <end position="64"/>
    </location>
</feature>
<organism evidence="2 3">
    <name type="scientific">Amycolatopsis bullii</name>
    <dbReference type="NCBI Taxonomy" id="941987"/>
    <lineage>
        <taxon>Bacteria</taxon>
        <taxon>Bacillati</taxon>
        <taxon>Actinomycetota</taxon>
        <taxon>Actinomycetes</taxon>
        <taxon>Pseudonocardiales</taxon>
        <taxon>Pseudonocardiaceae</taxon>
        <taxon>Amycolatopsis</taxon>
    </lineage>
</organism>
<proteinExistence type="predicted"/>
<dbReference type="Proteomes" id="UP000649955">
    <property type="component" value="Unassembled WGS sequence"/>
</dbReference>
<accession>A0ABQ3KPG7</accession>
<dbReference type="SUPFAM" id="SSF56801">
    <property type="entry name" value="Acetyl-CoA synthetase-like"/>
    <property type="match status" value="1"/>
</dbReference>
<evidence type="ECO:0000313" key="2">
    <source>
        <dbReference type="EMBL" id="GHG41188.1"/>
    </source>
</evidence>
<sequence>MRAMAGQAVQSADLREVLQLGRRWTYRDLAAEVNAVALGLLSLGIDKGDRVGIWSPNRWEWTCVHQTRLRP</sequence>
<name>A0ABQ3KPG7_9PSEU</name>
<reference evidence="3" key="1">
    <citation type="journal article" date="2019" name="Int. J. Syst. Evol. Microbiol.">
        <title>The Global Catalogue of Microorganisms (GCM) 10K type strain sequencing project: providing services to taxonomists for standard genome sequencing and annotation.</title>
        <authorList>
            <consortium name="The Broad Institute Genomics Platform"/>
            <consortium name="The Broad Institute Genome Sequencing Center for Infectious Disease"/>
            <person name="Wu L."/>
            <person name="Ma J."/>
        </authorList>
    </citation>
    <scope>NUCLEOTIDE SEQUENCE [LARGE SCALE GENOMIC DNA]</scope>
    <source>
        <strain evidence="3">CGMCC 4.7680</strain>
    </source>
</reference>
<keyword evidence="3" id="KW-1185">Reference proteome</keyword>
<evidence type="ECO:0000313" key="3">
    <source>
        <dbReference type="Proteomes" id="UP000649955"/>
    </source>
</evidence>
<protein>
    <recommendedName>
        <fullName evidence="1">AMP-dependent synthetase/ligase domain-containing protein</fullName>
    </recommendedName>
</protein>
<comment type="caution">
    <text evidence="2">The sequence shown here is derived from an EMBL/GenBank/DDBJ whole genome shotgun (WGS) entry which is preliminary data.</text>
</comment>
<dbReference type="InterPro" id="IPR000873">
    <property type="entry name" value="AMP-dep_synth/lig_dom"/>
</dbReference>
<evidence type="ECO:0000259" key="1">
    <source>
        <dbReference type="Pfam" id="PF00501"/>
    </source>
</evidence>
<dbReference type="Gene3D" id="3.40.50.980">
    <property type="match status" value="1"/>
</dbReference>
<dbReference type="EMBL" id="BNAW01000050">
    <property type="protein sequence ID" value="GHG41188.1"/>
    <property type="molecule type" value="Genomic_DNA"/>
</dbReference>
<gene>
    <name evidence="2" type="ORF">GCM10017567_73350</name>
</gene>